<reference evidence="2 3" key="1">
    <citation type="journal article" date="2012" name="Stand. Genomic Sci.">
        <title>Complete genome sequence of Pyrobaculum oguniense.</title>
        <authorList>
            <person name="Bernick D.L."/>
            <person name="Karplus K."/>
            <person name="Lui L.M."/>
            <person name="Coker J.K."/>
            <person name="Murphy J.N."/>
            <person name="Chan P.P."/>
            <person name="Cozen A.E."/>
            <person name="Lowe T.M."/>
        </authorList>
    </citation>
    <scope>NUCLEOTIDE SEQUENCE [LARGE SCALE GENOMIC DNA]</scope>
    <source>
        <strain evidence="2 3">TE7</strain>
    </source>
</reference>
<keyword evidence="1" id="KW-0812">Transmembrane</keyword>
<evidence type="ECO:0000313" key="2">
    <source>
        <dbReference type="EMBL" id="AFA40075.1"/>
    </source>
</evidence>
<evidence type="ECO:0000313" key="3">
    <source>
        <dbReference type="Proteomes" id="UP000009062"/>
    </source>
</evidence>
<dbReference type="HOGENOM" id="CLU_3194650_0_0_2"/>
<sequence>MRGLGRVWFGELIVALRILCHVRVAIFVMRKVYKELKYKHTLYIK</sequence>
<proteinExistence type="predicted"/>
<protein>
    <submittedName>
        <fullName evidence="2">Uncharacterized protein</fullName>
    </submittedName>
</protein>
<evidence type="ECO:0000256" key="1">
    <source>
        <dbReference type="SAM" id="Phobius"/>
    </source>
</evidence>
<accession>H6QB78</accession>
<gene>
    <name evidence="2" type="ordered locus">Pogu_2048</name>
</gene>
<feature type="transmembrane region" description="Helical" evidence="1">
    <location>
        <begin position="12"/>
        <end position="29"/>
    </location>
</feature>
<dbReference type="EMBL" id="CP003316">
    <property type="protein sequence ID" value="AFA40075.1"/>
    <property type="molecule type" value="Genomic_DNA"/>
</dbReference>
<dbReference type="KEGG" id="pog:Pogu_2048"/>
<keyword evidence="3" id="KW-1185">Reference proteome</keyword>
<keyword evidence="1" id="KW-1133">Transmembrane helix</keyword>
<keyword evidence="1" id="KW-0472">Membrane</keyword>
<dbReference type="Proteomes" id="UP000009062">
    <property type="component" value="Chromosome"/>
</dbReference>
<organism evidence="2 3">
    <name type="scientific">Pyrobaculum oguniense (strain DSM 13380 / JCM 10595 / TE7)</name>
    <dbReference type="NCBI Taxonomy" id="698757"/>
    <lineage>
        <taxon>Archaea</taxon>
        <taxon>Thermoproteota</taxon>
        <taxon>Thermoprotei</taxon>
        <taxon>Thermoproteales</taxon>
        <taxon>Thermoproteaceae</taxon>
        <taxon>Pyrobaculum</taxon>
    </lineage>
</organism>
<dbReference type="STRING" id="698757.Pogu_2048"/>
<dbReference type="AlphaFoldDB" id="H6QB78"/>
<name>H6QB78_PYROT</name>